<dbReference type="PROSITE" id="PS50026">
    <property type="entry name" value="EGF_3"/>
    <property type="match status" value="4"/>
</dbReference>
<dbReference type="Proteomes" id="UP001152320">
    <property type="component" value="Chromosome 14"/>
</dbReference>
<feature type="domain" description="SRCR" evidence="13">
    <location>
        <begin position="148"/>
        <end position="248"/>
    </location>
</feature>
<feature type="domain" description="EGF-like" evidence="12">
    <location>
        <begin position="402"/>
        <end position="438"/>
    </location>
</feature>
<dbReference type="AlphaFoldDB" id="A0A9Q1BM69"/>
<evidence type="ECO:0000256" key="11">
    <source>
        <dbReference type="SAM" id="SignalP"/>
    </source>
</evidence>
<evidence type="ECO:0000313" key="15">
    <source>
        <dbReference type="Proteomes" id="UP001152320"/>
    </source>
</evidence>
<keyword evidence="10" id="KW-0812">Transmembrane</keyword>
<feature type="disulfide bond" evidence="9">
    <location>
        <begin position="186"/>
        <end position="247"/>
    </location>
</feature>
<dbReference type="PROSITE" id="PS00022">
    <property type="entry name" value="EGF_1"/>
    <property type="match status" value="4"/>
</dbReference>
<feature type="domain" description="EGF-like" evidence="12">
    <location>
        <begin position="440"/>
        <end position="476"/>
    </location>
</feature>
<feature type="disulfide bond" evidence="9">
    <location>
        <begin position="173"/>
        <end position="237"/>
    </location>
</feature>
<dbReference type="PROSITE" id="PS00420">
    <property type="entry name" value="SRCR_1"/>
    <property type="match status" value="3"/>
</dbReference>
<dbReference type="Pfam" id="PF00530">
    <property type="entry name" value="SRCR"/>
    <property type="match status" value="3"/>
</dbReference>
<comment type="subcellular location">
    <subcellularLocation>
        <location evidence="1">Membrane</location>
    </subcellularLocation>
</comment>
<evidence type="ECO:0000256" key="5">
    <source>
        <dbReference type="ARBA" id="ARBA00023136"/>
    </source>
</evidence>
<dbReference type="Pfam" id="PF12661">
    <property type="entry name" value="hEGF"/>
    <property type="match status" value="1"/>
</dbReference>
<feature type="disulfide bond" evidence="9">
    <location>
        <begin position="107"/>
        <end position="117"/>
    </location>
</feature>
<evidence type="ECO:0000256" key="3">
    <source>
        <dbReference type="ARBA" id="ARBA00022729"/>
    </source>
</evidence>
<dbReference type="PANTHER" id="PTHR19331:SF465">
    <property type="entry name" value="EGG PEPTIDE SPERACT RECEPTOR"/>
    <property type="match status" value="1"/>
</dbReference>
<comment type="caution">
    <text evidence="14">The sequence shown here is derived from an EMBL/GenBank/DDBJ whole genome shotgun (WGS) entry which is preliminary data.</text>
</comment>
<dbReference type="InterPro" id="IPR001881">
    <property type="entry name" value="EGF-like_Ca-bd_dom"/>
</dbReference>
<dbReference type="Gene3D" id="2.10.25.10">
    <property type="entry name" value="Laminin"/>
    <property type="match status" value="4"/>
</dbReference>
<dbReference type="SMART" id="SM00179">
    <property type="entry name" value="EGF_CA"/>
    <property type="match status" value="4"/>
</dbReference>
<sequence>MATGGRPKQNNNIPVILAIFLHVSLSFLSGCRCQTGGIRLVDGFSAVSGRVEIYHKGRWGTVCDDYWGEEDARVACRQLGFDLGATAFSSARFGQGSGPIWLDNVGCSGNEASISSCSHVGWGVHNCGHSEDAGVICGVSPPPFFADIRLVGGSALTEGRVEVYHDNQWGTVCDDYWSDVDAAVVCRQLGLNNGATAHSSAHFGVGTGTIWLDDVGCSGNEDTLTSCSNPGWAVEDCTHSEDAGVTCTSRINFEPMLDIRLGGGSGLLEGRVEVYHQGRWGTVCDDDWDDRDASVVCRQLGHSTTGKAIHQAAFGRRPTTYVQIWLDDVECRGNENSLFDCSHSGWGVSDCTSIEEAGVICKDGKSSCSLEPCLNGGRCFGQPNGYVCVCLDGFQGDNCENDMSSCSSEPCFNGGSCVEQLLGYTCECQHGFHGDNCETEFPTCATEPCHNGGTCVTQDGGYVCVCRGDFTGKHCQNKTSSCLIDHCLNGGSCVEQLYGYACECRHGFRGDDCETEIHTPQNVTLRAQVNQSGTDLVLFVVISTALCGLSLCIVVFMVVLVVWMQRTTRSNFGRVDRTVARVEMVARYSKTPSPNEWKEYIEGNHESPGQTDVTECDIYELEEAEQIYGNAEVF</sequence>
<feature type="disulfide bond" evidence="8">
    <location>
        <begin position="466"/>
        <end position="475"/>
    </location>
</feature>
<feature type="disulfide bond" evidence="8">
    <location>
        <begin position="390"/>
        <end position="399"/>
    </location>
</feature>
<feature type="disulfide bond" evidence="8">
    <location>
        <begin position="504"/>
        <end position="513"/>
    </location>
</feature>
<dbReference type="PROSITE" id="PS01186">
    <property type="entry name" value="EGF_2"/>
    <property type="match status" value="3"/>
</dbReference>
<reference evidence="14" key="1">
    <citation type="submission" date="2021-10" db="EMBL/GenBank/DDBJ databases">
        <title>Tropical sea cucumber genome reveals ecological adaptation and Cuvierian tubules defense mechanism.</title>
        <authorList>
            <person name="Chen T."/>
        </authorList>
    </citation>
    <scope>NUCLEOTIDE SEQUENCE</scope>
    <source>
        <strain evidence="14">Nanhai2018</strain>
        <tissue evidence="14">Muscle</tissue>
    </source>
</reference>
<dbReference type="FunFam" id="2.10.25.10:FF:000309">
    <property type="entry name" value="Uncharacterized protein, isoform A"/>
    <property type="match status" value="1"/>
</dbReference>
<dbReference type="Gene3D" id="3.10.250.10">
    <property type="entry name" value="SRCR-like domain"/>
    <property type="match status" value="3"/>
</dbReference>
<evidence type="ECO:0000256" key="4">
    <source>
        <dbReference type="ARBA" id="ARBA00022737"/>
    </source>
</evidence>
<feature type="chain" id="PRO_5040110507" evidence="11">
    <location>
        <begin position="34"/>
        <end position="634"/>
    </location>
</feature>
<keyword evidence="5 10" id="KW-0472">Membrane</keyword>
<feature type="disulfide bond" evidence="9">
    <location>
        <begin position="217"/>
        <end position="227"/>
    </location>
</feature>
<dbReference type="InterPro" id="IPR036772">
    <property type="entry name" value="SRCR-like_dom_sf"/>
</dbReference>
<dbReference type="PANTHER" id="PTHR19331">
    <property type="entry name" value="SCAVENGER RECEPTOR DOMAIN-CONTAINING"/>
    <property type="match status" value="1"/>
</dbReference>
<evidence type="ECO:0000256" key="6">
    <source>
        <dbReference type="ARBA" id="ARBA00023157"/>
    </source>
</evidence>
<evidence type="ECO:0000313" key="14">
    <source>
        <dbReference type="EMBL" id="KAJ8029153.1"/>
    </source>
</evidence>
<dbReference type="SUPFAM" id="SSF57196">
    <property type="entry name" value="EGF/Laminin"/>
    <property type="match status" value="4"/>
</dbReference>
<dbReference type="OrthoDB" id="10040561at2759"/>
<dbReference type="SMART" id="SM00202">
    <property type="entry name" value="SR"/>
    <property type="match status" value="3"/>
</dbReference>
<organism evidence="14 15">
    <name type="scientific">Holothuria leucospilota</name>
    <name type="common">Black long sea cucumber</name>
    <name type="synonym">Mertensiothuria leucospilota</name>
    <dbReference type="NCBI Taxonomy" id="206669"/>
    <lineage>
        <taxon>Eukaryota</taxon>
        <taxon>Metazoa</taxon>
        <taxon>Echinodermata</taxon>
        <taxon>Eleutherozoa</taxon>
        <taxon>Echinozoa</taxon>
        <taxon>Holothuroidea</taxon>
        <taxon>Aspidochirotacea</taxon>
        <taxon>Aspidochirotida</taxon>
        <taxon>Holothuriidae</taxon>
        <taxon>Holothuria</taxon>
    </lineage>
</organism>
<feature type="signal peptide" evidence="11">
    <location>
        <begin position="1"/>
        <end position="33"/>
    </location>
</feature>
<name>A0A9Q1BM69_HOLLE</name>
<feature type="domain" description="SRCR" evidence="13">
    <location>
        <begin position="38"/>
        <end position="138"/>
    </location>
</feature>
<feature type="disulfide bond" evidence="9">
    <location>
        <begin position="63"/>
        <end position="127"/>
    </location>
</feature>
<dbReference type="GO" id="GO:0071944">
    <property type="term" value="C:cell periphery"/>
    <property type="evidence" value="ECO:0007669"/>
    <property type="project" value="UniProtKB-ARBA"/>
</dbReference>
<keyword evidence="2 8" id="KW-0245">EGF-like domain</keyword>
<keyword evidence="10" id="KW-1133">Transmembrane helix</keyword>
<feature type="transmembrane region" description="Helical" evidence="10">
    <location>
        <begin position="536"/>
        <end position="564"/>
    </location>
</feature>
<keyword evidence="4" id="KW-0677">Repeat</keyword>
<dbReference type="PRINTS" id="PR00258">
    <property type="entry name" value="SPERACTRCPTR"/>
</dbReference>
<dbReference type="InterPro" id="IPR013032">
    <property type="entry name" value="EGF-like_CS"/>
</dbReference>
<keyword evidence="3 11" id="KW-0732">Signal</keyword>
<dbReference type="FunFam" id="3.10.250.10:FF:000006">
    <property type="entry name" value="neurotrypsin isoform X2"/>
    <property type="match status" value="3"/>
</dbReference>
<feature type="disulfide bond" evidence="8">
    <location>
        <begin position="428"/>
        <end position="437"/>
    </location>
</feature>
<feature type="disulfide bond" evidence="9">
    <location>
        <begin position="331"/>
        <end position="341"/>
    </location>
</feature>
<dbReference type="SMART" id="SM00181">
    <property type="entry name" value="EGF"/>
    <property type="match status" value="4"/>
</dbReference>
<accession>A0A9Q1BM69</accession>
<evidence type="ECO:0000256" key="2">
    <source>
        <dbReference type="ARBA" id="ARBA00022536"/>
    </source>
</evidence>
<dbReference type="InterPro" id="IPR001190">
    <property type="entry name" value="SRCR"/>
</dbReference>
<feature type="disulfide bond" evidence="9">
    <location>
        <begin position="76"/>
        <end position="137"/>
    </location>
</feature>
<dbReference type="FunFam" id="2.10.25.10:FF:000255">
    <property type="entry name" value="Sushi, nidogen and EGF-like domains 1"/>
    <property type="match status" value="1"/>
</dbReference>
<dbReference type="GO" id="GO:0016020">
    <property type="term" value="C:membrane"/>
    <property type="evidence" value="ECO:0007669"/>
    <property type="project" value="UniProtKB-SubCell"/>
</dbReference>
<keyword evidence="15" id="KW-1185">Reference proteome</keyword>
<dbReference type="FunFam" id="2.10.25.10:FF:000066">
    <property type="entry name" value="FAT atypical cadherin 4"/>
    <property type="match status" value="1"/>
</dbReference>
<evidence type="ECO:0000256" key="9">
    <source>
        <dbReference type="PROSITE-ProRule" id="PRU00196"/>
    </source>
</evidence>
<dbReference type="FunFam" id="2.10.25.10:FF:000185">
    <property type="entry name" value="basement membrane-specific heparan sulfate proteoglycan core protein-like"/>
    <property type="match status" value="1"/>
</dbReference>
<gene>
    <name evidence="14" type="ORF">HOLleu_28483</name>
</gene>
<keyword evidence="6 9" id="KW-1015">Disulfide bond</keyword>
<evidence type="ECO:0000256" key="1">
    <source>
        <dbReference type="ARBA" id="ARBA00004370"/>
    </source>
</evidence>
<feature type="domain" description="EGF-like" evidence="12">
    <location>
        <begin position="478"/>
        <end position="514"/>
    </location>
</feature>
<dbReference type="PROSITE" id="PS51257">
    <property type="entry name" value="PROKAR_LIPOPROTEIN"/>
    <property type="match status" value="1"/>
</dbReference>
<evidence type="ECO:0000259" key="13">
    <source>
        <dbReference type="PROSITE" id="PS50287"/>
    </source>
</evidence>
<dbReference type="GO" id="GO:0005509">
    <property type="term" value="F:calcium ion binding"/>
    <property type="evidence" value="ECO:0007669"/>
    <property type="project" value="InterPro"/>
</dbReference>
<comment type="caution">
    <text evidence="9">Lacks conserved residue(s) required for the propagation of feature annotation.</text>
</comment>
<dbReference type="SUPFAM" id="SSF56487">
    <property type="entry name" value="SRCR-like"/>
    <property type="match status" value="3"/>
</dbReference>
<dbReference type="CDD" id="cd00054">
    <property type="entry name" value="EGF_CA"/>
    <property type="match status" value="4"/>
</dbReference>
<keyword evidence="7" id="KW-0325">Glycoprotein</keyword>
<dbReference type="InterPro" id="IPR000742">
    <property type="entry name" value="EGF"/>
</dbReference>
<feature type="domain" description="SRCR" evidence="13">
    <location>
        <begin position="259"/>
        <end position="362"/>
    </location>
</feature>
<proteinExistence type="predicted"/>
<dbReference type="EMBL" id="JAIZAY010000014">
    <property type="protein sequence ID" value="KAJ8029153.1"/>
    <property type="molecule type" value="Genomic_DNA"/>
</dbReference>
<evidence type="ECO:0000256" key="8">
    <source>
        <dbReference type="PROSITE-ProRule" id="PRU00076"/>
    </source>
</evidence>
<feature type="domain" description="EGF-like" evidence="12">
    <location>
        <begin position="364"/>
        <end position="400"/>
    </location>
</feature>
<protein>
    <submittedName>
        <fullName evidence="14">Deleted in malignant brain tumors 1 protein</fullName>
    </submittedName>
</protein>
<dbReference type="Pfam" id="PF00008">
    <property type="entry name" value="EGF"/>
    <property type="match status" value="3"/>
</dbReference>
<evidence type="ECO:0000259" key="12">
    <source>
        <dbReference type="PROSITE" id="PS50026"/>
    </source>
</evidence>
<evidence type="ECO:0000256" key="7">
    <source>
        <dbReference type="ARBA" id="ARBA00023180"/>
    </source>
</evidence>
<evidence type="ECO:0000256" key="10">
    <source>
        <dbReference type="SAM" id="Phobius"/>
    </source>
</evidence>
<dbReference type="PROSITE" id="PS50287">
    <property type="entry name" value="SRCR_2"/>
    <property type="match status" value="3"/>
</dbReference>